<keyword evidence="5 7" id="KW-1133">Transmembrane helix</keyword>
<dbReference type="Pfam" id="PF00528">
    <property type="entry name" value="BPD_transp_1"/>
    <property type="match status" value="1"/>
</dbReference>
<feature type="domain" description="ABC transmembrane type-1" evidence="9">
    <location>
        <begin position="114"/>
        <end position="315"/>
    </location>
</feature>
<sequence length="328" mass="34900">MSGPGLHATSEIDSDPVVGDREDEVVGRSPLRIAADRLRTDKVALVSAAVVLFFLLVAVFAPLITRAFGVDPYTYDQDLLDFTGYPLVSPSLEHPLGVEPGTGRDLFARWVYGARYSILIAVCAASVATVVGIVMGLLSGYFGGPVDRALSFVIDLFLSLPFLLIAIATAPLIAAKYGSAGIDAFGRAQLITLIVLLAVFGWMPLARLIRGEVLSLREREFVLAARAIGAPTRRILSRELLPNLVAPIVISISLGIPAYVSIEAGLALLGVGLVNQPSWGTTIDAATEWYPDPASYLLAPVLGVLLLVLSLNLLGDSVRDALDPKTRK</sequence>
<feature type="transmembrane region" description="Helical" evidence="7">
    <location>
        <begin position="244"/>
        <end position="274"/>
    </location>
</feature>
<dbReference type="EMBL" id="CADCUG010000147">
    <property type="protein sequence ID" value="CAA9355637.1"/>
    <property type="molecule type" value="Genomic_DNA"/>
</dbReference>
<dbReference type="AlphaFoldDB" id="A0A6J4MEJ1"/>
<evidence type="ECO:0000256" key="1">
    <source>
        <dbReference type="ARBA" id="ARBA00004651"/>
    </source>
</evidence>
<keyword evidence="3" id="KW-1003">Cell membrane</keyword>
<dbReference type="InterPro" id="IPR050366">
    <property type="entry name" value="BP-dependent_transpt_permease"/>
</dbReference>
<comment type="subcellular location">
    <subcellularLocation>
        <location evidence="1 7">Cell membrane</location>
        <topology evidence="1 7">Multi-pass membrane protein</topology>
    </subcellularLocation>
</comment>
<dbReference type="InterPro" id="IPR025966">
    <property type="entry name" value="OppC_N"/>
</dbReference>
<feature type="transmembrane region" description="Helical" evidence="7">
    <location>
        <begin position="150"/>
        <end position="170"/>
    </location>
</feature>
<dbReference type="InterPro" id="IPR000515">
    <property type="entry name" value="MetI-like"/>
</dbReference>
<feature type="transmembrane region" description="Helical" evidence="7">
    <location>
        <begin position="190"/>
        <end position="209"/>
    </location>
</feature>
<evidence type="ECO:0000256" key="4">
    <source>
        <dbReference type="ARBA" id="ARBA00022692"/>
    </source>
</evidence>
<dbReference type="Gene3D" id="1.10.3720.10">
    <property type="entry name" value="MetI-like"/>
    <property type="match status" value="1"/>
</dbReference>
<proteinExistence type="inferred from homology"/>
<accession>A0A6J4MEJ1</accession>
<evidence type="ECO:0000256" key="8">
    <source>
        <dbReference type="SAM" id="MobiDB-lite"/>
    </source>
</evidence>
<feature type="transmembrane region" description="Helical" evidence="7">
    <location>
        <begin position="116"/>
        <end position="138"/>
    </location>
</feature>
<dbReference type="SUPFAM" id="SSF161098">
    <property type="entry name" value="MetI-like"/>
    <property type="match status" value="1"/>
</dbReference>
<gene>
    <name evidence="10" type="ORF">AVDCRST_MAG29-2565</name>
</gene>
<dbReference type="PANTHER" id="PTHR43386">
    <property type="entry name" value="OLIGOPEPTIDE TRANSPORT SYSTEM PERMEASE PROTEIN APPC"/>
    <property type="match status" value="1"/>
</dbReference>
<protein>
    <submittedName>
        <fullName evidence="10">Dipeptide transport system permease protein DppC</fullName>
    </submittedName>
</protein>
<keyword evidence="6 7" id="KW-0472">Membrane</keyword>
<evidence type="ECO:0000256" key="7">
    <source>
        <dbReference type="RuleBase" id="RU363032"/>
    </source>
</evidence>
<feature type="transmembrane region" description="Helical" evidence="7">
    <location>
        <begin position="43"/>
        <end position="64"/>
    </location>
</feature>
<evidence type="ECO:0000256" key="2">
    <source>
        <dbReference type="ARBA" id="ARBA00022448"/>
    </source>
</evidence>
<evidence type="ECO:0000256" key="5">
    <source>
        <dbReference type="ARBA" id="ARBA00022989"/>
    </source>
</evidence>
<evidence type="ECO:0000313" key="10">
    <source>
        <dbReference type="EMBL" id="CAA9355637.1"/>
    </source>
</evidence>
<dbReference type="PROSITE" id="PS50928">
    <property type="entry name" value="ABC_TM1"/>
    <property type="match status" value="1"/>
</dbReference>
<comment type="similarity">
    <text evidence="7">Belongs to the binding-protein-dependent transport system permease family.</text>
</comment>
<evidence type="ECO:0000256" key="6">
    <source>
        <dbReference type="ARBA" id="ARBA00023136"/>
    </source>
</evidence>
<feature type="transmembrane region" description="Helical" evidence="7">
    <location>
        <begin position="294"/>
        <end position="315"/>
    </location>
</feature>
<name>A0A6J4MEJ1_9ACTN</name>
<dbReference type="InterPro" id="IPR035906">
    <property type="entry name" value="MetI-like_sf"/>
</dbReference>
<dbReference type="GO" id="GO:0005886">
    <property type="term" value="C:plasma membrane"/>
    <property type="evidence" value="ECO:0007669"/>
    <property type="project" value="UniProtKB-SubCell"/>
</dbReference>
<evidence type="ECO:0000259" key="9">
    <source>
        <dbReference type="PROSITE" id="PS50928"/>
    </source>
</evidence>
<organism evidence="10">
    <name type="scientific">uncultured Nocardioidaceae bacterium</name>
    <dbReference type="NCBI Taxonomy" id="253824"/>
    <lineage>
        <taxon>Bacteria</taxon>
        <taxon>Bacillati</taxon>
        <taxon>Actinomycetota</taxon>
        <taxon>Actinomycetes</taxon>
        <taxon>Propionibacteriales</taxon>
        <taxon>Nocardioidaceae</taxon>
        <taxon>environmental samples</taxon>
    </lineage>
</organism>
<dbReference type="GO" id="GO:0055085">
    <property type="term" value="P:transmembrane transport"/>
    <property type="evidence" value="ECO:0007669"/>
    <property type="project" value="InterPro"/>
</dbReference>
<dbReference type="Pfam" id="PF12911">
    <property type="entry name" value="OppC_N"/>
    <property type="match status" value="1"/>
</dbReference>
<dbReference type="PANTHER" id="PTHR43386:SF1">
    <property type="entry name" value="D,D-DIPEPTIDE TRANSPORT SYSTEM PERMEASE PROTEIN DDPC-RELATED"/>
    <property type="match status" value="1"/>
</dbReference>
<feature type="region of interest" description="Disordered" evidence="8">
    <location>
        <begin position="1"/>
        <end position="23"/>
    </location>
</feature>
<evidence type="ECO:0000256" key="3">
    <source>
        <dbReference type="ARBA" id="ARBA00022475"/>
    </source>
</evidence>
<dbReference type="CDD" id="cd06261">
    <property type="entry name" value="TM_PBP2"/>
    <property type="match status" value="1"/>
</dbReference>
<keyword evidence="4 7" id="KW-0812">Transmembrane</keyword>
<reference evidence="10" key="1">
    <citation type="submission" date="2020-02" db="EMBL/GenBank/DDBJ databases">
        <authorList>
            <person name="Meier V. D."/>
        </authorList>
    </citation>
    <scope>NUCLEOTIDE SEQUENCE</scope>
    <source>
        <strain evidence="10">AVDCRST_MAG29</strain>
    </source>
</reference>
<keyword evidence="2 7" id="KW-0813">Transport</keyword>